<gene>
    <name evidence="1" type="ORF">J2S74_003947</name>
</gene>
<dbReference type="Pfam" id="PF09501">
    <property type="entry name" value="Bac_small_YrzI"/>
    <property type="match status" value="1"/>
</dbReference>
<evidence type="ECO:0000313" key="1">
    <source>
        <dbReference type="EMBL" id="MDQ0256527.1"/>
    </source>
</evidence>
<dbReference type="RefSeq" id="WP_307328783.1">
    <property type="nucleotide sequence ID" value="NZ_JAUSUG010000017.1"/>
</dbReference>
<sequence>MVIQLLFLTVTIEKRKMSEKELKREQLFQACQEQQREIWNKFTENSRGF</sequence>
<dbReference type="Proteomes" id="UP001230005">
    <property type="component" value="Unassembled WGS sequence"/>
</dbReference>
<evidence type="ECO:0000313" key="2">
    <source>
        <dbReference type="Proteomes" id="UP001230005"/>
    </source>
</evidence>
<reference evidence="1 2" key="1">
    <citation type="submission" date="2023-07" db="EMBL/GenBank/DDBJ databases">
        <title>Genomic Encyclopedia of Type Strains, Phase IV (KMG-IV): sequencing the most valuable type-strain genomes for metagenomic binning, comparative biology and taxonomic classification.</title>
        <authorList>
            <person name="Goeker M."/>
        </authorList>
    </citation>
    <scope>NUCLEOTIDE SEQUENCE [LARGE SCALE GENOMIC DNA]</scope>
    <source>
        <strain evidence="1 2">DSM 9768</strain>
    </source>
</reference>
<organism evidence="1 2">
    <name type="scientific">Evansella vedderi</name>
    <dbReference type="NCBI Taxonomy" id="38282"/>
    <lineage>
        <taxon>Bacteria</taxon>
        <taxon>Bacillati</taxon>
        <taxon>Bacillota</taxon>
        <taxon>Bacilli</taxon>
        <taxon>Bacillales</taxon>
        <taxon>Bacillaceae</taxon>
        <taxon>Evansella</taxon>
    </lineage>
</organism>
<dbReference type="InterPro" id="IPR012655">
    <property type="entry name" value="YrzI"/>
</dbReference>
<comment type="caution">
    <text evidence="1">The sequence shown here is derived from an EMBL/GenBank/DDBJ whole genome shotgun (WGS) entry which is preliminary data.</text>
</comment>
<protein>
    <submittedName>
        <fullName evidence="1">Uncharacterized protein (TIGR02413 family)</fullName>
    </submittedName>
</protein>
<proteinExistence type="predicted"/>
<dbReference type="EMBL" id="JAUSUG010000017">
    <property type="protein sequence ID" value="MDQ0256527.1"/>
    <property type="molecule type" value="Genomic_DNA"/>
</dbReference>
<keyword evidence="2" id="KW-1185">Reference proteome</keyword>
<accession>A0ABU0A0I9</accession>
<name>A0ABU0A0I9_9BACI</name>